<feature type="region of interest" description="Disordered" evidence="1">
    <location>
        <begin position="198"/>
        <end position="242"/>
    </location>
</feature>
<organism evidence="2 3">
    <name type="scientific">Phlebiopsis gigantea (strain 11061_1 CR5-6)</name>
    <name type="common">White-rot fungus</name>
    <name type="synonym">Peniophora gigantea</name>
    <dbReference type="NCBI Taxonomy" id="745531"/>
    <lineage>
        <taxon>Eukaryota</taxon>
        <taxon>Fungi</taxon>
        <taxon>Dikarya</taxon>
        <taxon>Basidiomycota</taxon>
        <taxon>Agaricomycotina</taxon>
        <taxon>Agaricomycetes</taxon>
        <taxon>Polyporales</taxon>
        <taxon>Phanerochaetaceae</taxon>
        <taxon>Phlebiopsis</taxon>
    </lineage>
</organism>
<dbReference type="Proteomes" id="UP000053257">
    <property type="component" value="Unassembled WGS sequence"/>
</dbReference>
<feature type="compositionally biased region" description="Basic and acidic residues" evidence="1">
    <location>
        <begin position="198"/>
        <end position="208"/>
    </location>
</feature>
<evidence type="ECO:0000313" key="3">
    <source>
        <dbReference type="Proteomes" id="UP000053257"/>
    </source>
</evidence>
<sequence length="279" mass="30689">MGTSTSQYSTPAQDSDKLAVDQAPIFLSPEAYLISKITATGLGLVSGSSGIEWDDHELTVYRGIAEQAYTLVKNLRAKLLEGDHEVGSATWKTLYVNLKDNTMSIYRIKAILYEFSKLVDADLHQPELLFAPRHVYKEYGLSLGTAANNCTVIRAMLSAAVQSLEEPSLLCDDLAFDEGGDIFMEFVSDTATEESAIERELGSPYDHRPTRRATGRSFGGDSREDSPLQSPTSSDHGGQGSCLDKSSPFAMRGYVVNWLRGSRQAHLVKYFDVIARDTE</sequence>
<protein>
    <submittedName>
        <fullName evidence="2">Uncharacterized protein</fullName>
    </submittedName>
</protein>
<feature type="compositionally biased region" description="Polar residues" evidence="1">
    <location>
        <begin position="227"/>
        <end position="236"/>
    </location>
</feature>
<evidence type="ECO:0000256" key="1">
    <source>
        <dbReference type="SAM" id="MobiDB-lite"/>
    </source>
</evidence>
<accession>A0A0C3PJH6</accession>
<keyword evidence="3" id="KW-1185">Reference proteome</keyword>
<proteinExistence type="predicted"/>
<name>A0A0C3PJH6_PHLG1</name>
<dbReference type="HOGENOM" id="CLU_997874_0_0_1"/>
<dbReference type="AlphaFoldDB" id="A0A0C3PJH6"/>
<gene>
    <name evidence="2" type="ORF">PHLGIDRAFT_119090</name>
</gene>
<dbReference type="EMBL" id="KN840521">
    <property type="protein sequence ID" value="KIP06298.1"/>
    <property type="molecule type" value="Genomic_DNA"/>
</dbReference>
<evidence type="ECO:0000313" key="2">
    <source>
        <dbReference type="EMBL" id="KIP06298.1"/>
    </source>
</evidence>
<reference evidence="2 3" key="1">
    <citation type="journal article" date="2014" name="PLoS Genet.">
        <title>Analysis of the Phlebiopsis gigantea genome, transcriptome and secretome provides insight into its pioneer colonization strategies of wood.</title>
        <authorList>
            <person name="Hori C."/>
            <person name="Ishida T."/>
            <person name="Igarashi K."/>
            <person name="Samejima M."/>
            <person name="Suzuki H."/>
            <person name="Master E."/>
            <person name="Ferreira P."/>
            <person name="Ruiz-Duenas F.J."/>
            <person name="Held B."/>
            <person name="Canessa P."/>
            <person name="Larrondo L.F."/>
            <person name="Schmoll M."/>
            <person name="Druzhinina I.S."/>
            <person name="Kubicek C.P."/>
            <person name="Gaskell J.A."/>
            <person name="Kersten P."/>
            <person name="St John F."/>
            <person name="Glasner J."/>
            <person name="Sabat G."/>
            <person name="Splinter BonDurant S."/>
            <person name="Syed K."/>
            <person name="Yadav J."/>
            <person name="Mgbeahuruike A.C."/>
            <person name="Kovalchuk A."/>
            <person name="Asiegbu F.O."/>
            <person name="Lackner G."/>
            <person name="Hoffmeister D."/>
            <person name="Rencoret J."/>
            <person name="Gutierrez A."/>
            <person name="Sun H."/>
            <person name="Lindquist E."/>
            <person name="Barry K."/>
            <person name="Riley R."/>
            <person name="Grigoriev I.V."/>
            <person name="Henrissat B."/>
            <person name="Kues U."/>
            <person name="Berka R.M."/>
            <person name="Martinez A.T."/>
            <person name="Covert S.F."/>
            <person name="Blanchette R.A."/>
            <person name="Cullen D."/>
        </authorList>
    </citation>
    <scope>NUCLEOTIDE SEQUENCE [LARGE SCALE GENOMIC DNA]</scope>
    <source>
        <strain evidence="2 3">11061_1 CR5-6</strain>
    </source>
</reference>